<organism evidence="2">
    <name type="scientific">marine metagenome</name>
    <dbReference type="NCBI Taxonomy" id="408172"/>
    <lineage>
        <taxon>unclassified sequences</taxon>
        <taxon>metagenomes</taxon>
        <taxon>ecological metagenomes</taxon>
    </lineage>
</organism>
<dbReference type="AntiFam" id="ANF00014">
    <property type="entry name" value="tRNA translation"/>
</dbReference>
<feature type="compositionally biased region" description="Polar residues" evidence="1">
    <location>
        <begin position="11"/>
        <end position="22"/>
    </location>
</feature>
<protein>
    <submittedName>
        <fullName evidence="2">Uncharacterized protein</fullName>
    </submittedName>
</protein>
<dbReference type="EMBL" id="UINC01135909">
    <property type="protein sequence ID" value="SVD20347.1"/>
    <property type="molecule type" value="Genomic_DNA"/>
</dbReference>
<feature type="region of interest" description="Disordered" evidence="1">
    <location>
        <begin position="1"/>
        <end position="22"/>
    </location>
</feature>
<evidence type="ECO:0000256" key="1">
    <source>
        <dbReference type="SAM" id="MobiDB-lite"/>
    </source>
</evidence>
<dbReference type="AlphaFoldDB" id="A0A382TFV8"/>
<evidence type="ECO:0000313" key="2">
    <source>
        <dbReference type="EMBL" id="SVD20347.1"/>
    </source>
</evidence>
<feature type="non-terminal residue" evidence="2">
    <location>
        <position position="1"/>
    </location>
</feature>
<sequence length="40" mass="4413">VVRLAGFEPTTPGSASQCSNPLSYKRRKAVNYQRSAVKNM</sequence>
<reference evidence="2" key="1">
    <citation type="submission" date="2018-05" db="EMBL/GenBank/DDBJ databases">
        <authorList>
            <person name="Lanie J.A."/>
            <person name="Ng W.-L."/>
            <person name="Kazmierczak K.M."/>
            <person name="Andrzejewski T.M."/>
            <person name="Davidsen T.M."/>
            <person name="Wayne K.J."/>
            <person name="Tettelin H."/>
            <person name="Glass J.I."/>
            <person name="Rusch D."/>
            <person name="Podicherti R."/>
            <person name="Tsui H.-C.T."/>
            <person name="Winkler M.E."/>
        </authorList>
    </citation>
    <scope>NUCLEOTIDE SEQUENCE</scope>
</reference>
<proteinExistence type="predicted"/>
<gene>
    <name evidence="2" type="ORF">METZ01_LOCUS373201</name>
</gene>
<name>A0A382TFV8_9ZZZZ</name>
<accession>A0A382TFV8</accession>